<dbReference type="InterPro" id="IPR018528">
    <property type="entry name" value="Preph_deHydtase_CS"/>
</dbReference>
<comment type="caution">
    <text evidence="14">The sequence shown here is derived from an EMBL/GenBank/DDBJ whole genome shotgun (WGS) entry which is preliminary data.</text>
</comment>
<dbReference type="PANTHER" id="PTHR21022">
    <property type="entry name" value="PREPHENATE DEHYDRATASE P PROTEIN"/>
    <property type="match status" value="1"/>
</dbReference>
<dbReference type="FunFam" id="3.40.190.10:FF:000028">
    <property type="entry name" value="Arogenate dehydratase"/>
    <property type="match status" value="1"/>
</dbReference>
<evidence type="ECO:0000256" key="10">
    <source>
        <dbReference type="ARBA" id="ARBA00023239"/>
    </source>
</evidence>
<evidence type="ECO:0000259" key="12">
    <source>
        <dbReference type="PROSITE" id="PS51171"/>
    </source>
</evidence>
<keyword evidence="9" id="KW-0584">Phenylalanine biosynthesis</keyword>
<feature type="region of interest" description="Disordered" evidence="11">
    <location>
        <begin position="76"/>
        <end position="104"/>
    </location>
</feature>
<evidence type="ECO:0000256" key="6">
    <source>
        <dbReference type="ARBA" id="ARBA00022640"/>
    </source>
</evidence>
<keyword evidence="7" id="KW-0809">Transit peptide</keyword>
<accession>A0A6A1USC5</accession>
<keyword evidence="8" id="KW-0057">Aromatic amino acid biosynthesis</keyword>
<comment type="subcellular location">
    <subcellularLocation>
        <location evidence="1">Plastid</location>
        <location evidence="1">Chloroplast stroma</location>
    </subcellularLocation>
</comment>
<keyword evidence="4" id="KW-0150">Chloroplast</keyword>
<dbReference type="InterPro" id="IPR002912">
    <property type="entry name" value="ACT_dom"/>
</dbReference>
<dbReference type="PROSITE" id="PS51671">
    <property type="entry name" value="ACT"/>
    <property type="match status" value="1"/>
</dbReference>
<dbReference type="GO" id="GO:0047769">
    <property type="term" value="F:arogenate dehydratase activity"/>
    <property type="evidence" value="ECO:0007669"/>
    <property type="project" value="UniProtKB-EC"/>
</dbReference>
<evidence type="ECO:0000256" key="8">
    <source>
        <dbReference type="ARBA" id="ARBA00023141"/>
    </source>
</evidence>
<dbReference type="CDD" id="cd04905">
    <property type="entry name" value="ACT_CM-PDT"/>
    <property type="match status" value="1"/>
</dbReference>
<dbReference type="Proteomes" id="UP000516437">
    <property type="component" value="Chromosome 8"/>
</dbReference>
<dbReference type="GO" id="GO:0009094">
    <property type="term" value="P:L-phenylalanine biosynthetic process"/>
    <property type="evidence" value="ECO:0007669"/>
    <property type="project" value="UniProtKB-UniPathway"/>
</dbReference>
<dbReference type="EMBL" id="RXIC02000026">
    <property type="protein sequence ID" value="KAB1201980.1"/>
    <property type="molecule type" value="Genomic_DNA"/>
</dbReference>
<dbReference type="Pfam" id="PF00800">
    <property type="entry name" value="PDT"/>
    <property type="match status" value="1"/>
</dbReference>
<keyword evidence="15" id="KW-1185">Reference proteome</keyword>
<feature type="domain" description="Prephenate dehydratase" evidence="12">
    <location>
        <begin position="111"/>
        <end position="286"/>
    </location>
</feature>
<dbReference type="GO" id="GO:0009570">
    <property type="term" value="C:chloroplast stroma"/>
    <property type="evidence" value="ECO:0007669"/>
    <property type="project" value="UniProtKB-SubCell"/>
</dbReference>
<evidence type="ECO:0000313" key="15">
    <source>
        <dbReference type="Proteomes" id="UP000516437"/>
    </source>
</evidence>
<dbReference type="SUPFAM" id="SSF53850">
    <property type="entry name" value="Periplasmic binding protein-like II"/>
    <property type="match status" value="1"/>
</dbReference>
<evidence type="ECO:0000256" key="4">
    <source>
        <dbReference type="ARBA" id="ARBA00022528"/>
    </source>
</evidence>
<comment type="pathway">
    <text evidence="2">Amino-acid biosynthesis; L-phenylalanine biosynthesis; L-phenylalanine from L-arogenate: step 1/1.</text>
</comment>
<evidence type="ECO:0000256" key="7">
    <source>
        <dbReference type="ARBA" id="ARBA00022946"/>
    </source>
</evidence>
<dbReference type="UniPathway" id="UPA00121">
    <property type="reaction ID" value="UER00344"/>
</dbReference>
<keyword evidence="6" id="KW-0934">Plastid</keyword>
<dbReference type="EC" id="4.2.1.91" evidence="3"/>
<dbReference type="GO" id="GO:0004664">
    <property type="term" value="F:prephenate dehydratase activity"/>
    <property type="evidence" value="ECO:0007669"/>
    <property type="project" value="InterPro"/>
</dbReference>
<dbReference type="CDD" id="cd13631">
    <property type="entry name" value="PBP2_Ct-PDT_like"/>
    <property type="match status" value="1"/>
</dbReference>
<dbReference type="PROSITE" id="PS00858">
    <property type="entry name" value="PREPHENATE_DEHYDR_2"/>
    <property type="match status" value="1"/>
</dbReference>
<dbReference type="AlphaFoldDB" id="A0A6A1USC5"/>
<dbReference type="FunFam" id="3.40.190.10:FF:000031">
    <property type="entry name" value="Arogenate dehydratase"/>
    <property type="match status" value="1"/>
</dbReference>
<evidence type="ECO:0000256" key="9">
    <source>
        <dbReference type="ARBA" id="ARBA00023222"/>
    </source>
</evidence>
<keyword evidence="5" id="KW-0028">Amino-acid biosynthesis</keyword>
<keyword evidence="10" id="KW-0456">Lyase</keyword>
<evidence type="ECO:0000256" key="3">
    <source>
        <dbReference type="ARBA" id="ARBA00013259"/>
    </source>
</evidence>
<feature type="compositionally biased region" description="Basic and acidic residues" evidence="11">
    <location>
        <begin position="76"/>
        <end position="86"/>
    </location>
</feature>
<evidence type="ECO:0000259" key="13">
    <source>
        <dbReference type="PROSITE" id="PS51671"/>
    </source>
</evidence>
<organism evidence="14 15">
    <name type="scientific">Morella rubra</name>
    <name type="common">Chinese bayberry</name>
    <dbReference type="NCBI Taxonomy" id="262757"/>
    <lineage>
        <taxon>Eukaryota</taxon>
        <taxon>Viridiplantae</taxon>
        <taxon>Streptophyta</taxon>
        <taxon>Embryophyta</taxon>
        <taxon>Tracheophyta</taxon>
        <taxon>Spermatophyta</taxon>
        <taxon>Magnoliopsida</taxon>
        <taxon>eudicotyledons</taxon>
        <taxon>Gunneridae</taxon>
        <taxon>Pentapetalae</taxon>
        <taxon>rosids</taxon>
        <taxon>fabids</taxon>
        <taxon>Fagales</taxon>
        <taxon>Myricaceae</taxon>
        <taxon>Morella</taxon>
    </lineage>
</organism>
<reference evidence="14 15" key="1">
    <citation type="journal article" date="2019" name="Plant Biotechnol. J.">
        <title>The red bayberry genome and genetic basis of sex determination.</title>
        <authorList>
            <person name="Jia H.M."/>
            <person name="Jia H.J."/>
            <person name="Cai Q.L."/>
            <person name="Wang Y."/>
            <person name="Zhao H.B."/>
            <person name="Yang W.F."/>
            <person name="Wang G.Y."/>
            <person name="Li Y.H."/>
            <person name="Zhan D.L."/>
            <person name="Shen Y.T."/>
            <person name="Niu Q.F."/>
            <person name="Chang L."/>
            <person name="Qiu J."/>
            <person name="Zhao L."/>
            <person name="Xie H.B."/>
            <person name="Fu W.Y."/>
            <person name="Jin J."/>
            <person name="Li X.W."/>
            <person name="Jiao Y."/>
            <person name="Zhou C.C."/>
            <person name="Tu T."/>
            <person name="Chai C.Y."/>
            <person name="Gao J.L."/>
            <person name="Fan L.J."/>
            <person name="van de Weg E."/>
            <person name="Wang J.Y."/>
            <person name="Gao Z.S."/>
        </authorList>
    </citation>
    <scope>NUCLEOTIDE SEQUENCE [LARGE SCALE GENOMIC DNA]</scope>
    <source>
        <tissue evidence="14">Leaves</tissue>
    </source>
</reference>
<dbReference type="Gene3D" id="3.40.190.10">
    <property type="entry name" value="Periplasmic binding protein-like II"/>
    <property type="match status" value="2"/>
</dbReference>
<dbReference type="PROSITE" id="PS51171">
    <property type="entry name" value="PREPHENATE_DEHYDR_3"/>
    <property type="match status" value="1"/>
</dbReference>
<evidence type="ECO:0000256" key="1">
    <source>
        <dbReference type="ARBA" id="ARBA00004470"/>
    </source>
</evidence>
<dbReference type="InterPro" id="IPR001086">
    <property type="entry name" value="Preph_deHydtase"/>
</dbReference>
<dbReference type="SUPFAM" id="SSF55021">
    <property type="entry name" value="ACT-like"/>
    <property type="match status" value="1"/>
</dbReference>
<dbReference type="OrthoDB" id="2414662at2759"/>
<evidence type="ECO:0000313" key="14">
    <source>
        <dbReference type="EMBL" id="KAB1201980.1"/>
    </source>
</evidence>
<dbReference type="InterPro" id="IPR045865">
    <property type="entry name" value="ACT-like_dom_sf"/>
</dbReference>
<protein>
    <recommendedName>
        <fullName evidence="3">arogenate dehydratase</fullName>
        <ecNumber evidence="3">4.2.1.91</ecNumber>
    </recommendedName>
</protein>
<feature type="domain" description="ACT" evidence="13">
    <location>
        <begin position="300"/>
        <end position="392"/>
    </location>
</feature>
<evidence type="ECO:0000256" key="11">
    <source>
        <dbReference type="SAM" id="MobiDB-lite"/>
    </source>
</evidence>
<gene>
    <name evidence="14" type="ORF">CJ030_MR8G005362</name>
</gene>
<dbReference type="SMR" id="A0A6A1USC5"/>
<evidence type="ECO:0000256" key="5">
    <source>
        <dbReference type="ARBA" id="ARBA00022605"/>
    </source>
</evidence>
<proteinExistence type="predicted"/>
<dbReference type="PANTHER" id="PTHR21022:SF12">
    <property type="entry name" value="AROGENATE DEHYDRATASE"/>
    <property type="match status" value="1"/>
</dbReference>
<sequence length="395" mass="43224">MALKSVVLLGSINPHLGWKDLGSKPSGFPSNWINGSEEACKWVRFGGFSACPAIRSVEGGNTSKQDTDLQRVVDKTENDISKRSQKDLSSFPKPLSVSDLSGTADDGSKVRISFKGLPGSYSEDAAFKAYPNCETVPCNEFEDAFKAVELWLADKAVLPIENSLGGSIHRNYDLLLRHRLNIIGEVRLAVNLCLLALPGVRPEYLKRVLSHSQALSLSDSLLSKLGVVRENVDDTAWAAQYVASNGIRDAGVVASARAAKIYGLNILVEGIQDDNDNITRYLVLARDPIMPRTNKPFKTSIVFTLVEGPGVLFKALAVFALRDITLTKIESRPQRKRPLRVVDDSNTGSAKYFDYLFYIDFEASMAEPRAQSALGNLQVCSLSVSALQLTYFVSS</sequence>
<name>A0A6A1USC5_9ROSI</name>
<dbReference type="Gene3D" id="3.30.70.260">
    <property type="match status" value="1"/>
</dbReference>
<evidence type="ECO:0000256" key="2">
    <source>
        <dbReference type="ARBA" id="ARBA00004929"/>
    </source>
</evidence>